<evidence type="ECO:0000259" key="1">
    <source>
        <dbReference type="PROSITE" id="PS00028"/>
    </source>
</evidence>
<keyword evidence="3" id="KW-1185">Reference proteome</keyword>
<sequence length="219" mass="24273">MQMYRRQWNCRPCDLSFHAGKDMVSHLKLVHANHWQERQIPAVLEVSETVLDGNQQQACIMCNSTLFISSLMNHLAAHLEQLALFVLPPDDVEGPEAPSPEALSPLDPYDDDEDLHLHDTAAPIIPSQDTPFTEVSLSPAVRPSDLTNPGLGPGTSDWKLGYQTAWQSHVAKLNAEPQPLKSGHDENQSVDLSTAGGTRTFPCTYEGCNRVFDQVHKLK</sequence>
<organism evidence="2 3">
    <name type="scientific">Apiosordaria backusii</name>
    <dbReference type="NCBI Taxonomy" id="314023"/>
    <lineage>
        <taxon>Eukaryota</taxon>
        <taxon>Fungi</taxon>
        <taxon>Dikarya</taxon>
        <taxon>Ascomycota</taxon>
        <taxon>Pezizomycotina</taxon>
        <taxon>Sordariomycetes</taxon>
        <taxon>Sordariomycetidae</taxon>
        <taxon>Sordariales</taxon>
        <taxon>Lasiosphaeriaceae</taxon>
        <taxon>Apiosordaria</taxon>
    </lineage>
</organism>
<reference evidence="2" key="1">
    <citation type="submission" date="2023-06" db="EMBL/GenBank/DDBJ databases">
        <title>Genome-scale phylogeny and comparative genomics of the fungal order Sordariales.</title>
        <authorList>
            <consortium name="Lawrence Berkeley National Laboratory"/>
            <person name="Hensen N."/>
            <person name="Bonometti L."/>
            <person name="Westerberg I."/>
            <person name="Brannstrom I.O."/>
            <person name="Guillou S."/>
            <person name="Cros-Aarteil S."/>
            <person name="Calhoun S."/>
            <person name="Haridas S."/>
            <person name="Kuo A."/>
            <person name="Mondo S."/>
            <person name="Pangilinan J."/>
            <person name="Riley R."/>
            <person name="Labutti K."/>
            <person name="Andreopoulos B."/>
            <person name="Lipzen A."/>
            <person name="Chen C."/>
            <person name="Yanf M."/>
            <person name="Daum C."/>
            <person name="Ng V."/>
            <person name="Clum A."/>
            <person name="Steindorff A."/>
            <person name="Ohm R."/>
            <person name="Martin F."/>
            <person name="Silar P."/>
            <person name="Natvig D."/>
            <person name="Lalanne C."/>
            <person name="Gautier V."/>
            <person name="Ament-Velasquez S.L."/>
            <person name="Kruys A."/>
            <person name="Hutchinson M.I."/>
            <person name="Powell A.J."/>
            <person name="Barry K."/>
            <person name="Miller A.N."/>
            <person name="Grigoriev I.V."/>
            <person name="Debuchy R."/>
            <person name="Gladieux P."/>
            <person name="Thoren M.H."/>
            <person name="Johannesson H."/>
        </authorList>
    </citation>
    <scope>NUCLEOTIDE SEQUENCE</scope>
    <source>
        <strain evidence="2">CBS 540.89</strain>
    </source>
</reference>
<protein>
    <recommendedName>
        <fullName evidence="1">C2H2-type domain-containing protein</fullName>
    </recommendedName>
</protein>
<comment type="caution">
    <text evidence="2">The sequence shown here is derived from an EMBL/GenBank/DDBJ whole genome shotgun (WGS) entry which is preliminary data.</text>
</comment>
<evidence type="ECO:0000313" key="2">
    <source>
        <dbReference type="EMBL" id="KAK0736195.1"/>
    </source>
</evidence>
<dbReference type="EMBL" id="JAUKTV010000006">
    <property type="protein sequence ID" value="KAK0736195.1"/>
    <property type="molecule type" value="Genomic_DNA"/>
</dbReference>
<dbReference type="InterPro" id="IPR013087">
    <property type="entry name" value="Znf_C2H2_type"/>
</dbReference>
<gene>
    <name evidence="2" type="ORF">B0T21DRAFT_348285</name>
</gene>
<name>A0AA40BL24_9PEZI</name>
<proteinExistence type="predicted"/>
<evidence type="ECO:0000313" key="3">
    <source>
        <dbReference type="Proteomes" id="UP001172159"/>
    </source>
</evidence>
<feature type="domain" description="C2H2-type" evidence="1">
    <location>
        <begin position="10"/>
        <end position="31"/>
    </location>
</feature>
<dbReference type="Proteomes" id="UP001172159">
    <property type="component" value="Unassembled WGS sequence"/>
</dbReference>
<accession>A0AA40BL24</accession>
<dbReference type="AlphaFoldDB" id="A0AA40BL24"/>
<dbReference type="PROSITE" id="PS00028">
    <property type="entry name" value="ZINC_FINGER_C2H2_1"/>
    <property type="match status" value="1"/>
</dbReference>